<proteinExistence type="predicted"/>
<reference evidence="2 3" key="1">
    <citation type="submission" date="2016-06" db="EMBL/GenBank/DDBJ databases">
        <title>The Draft Genome Sequence and Annotation of the Desert Woodrat Neotoma lepida.</title>
        <authorList>
            <person name="Campbell M."/>
            <person name="Oakeson K.F."/>
            <person name="Yandell M."/>
            <person name="Halpert J.R."/>
            <person name="Dearing D."/>
        </authorList>
    </citation>
    <scope>NUCLEOTIDE SEQUENCE [LARGE SCALE GENOMIC DNA]</scope>
    <source>
        <strain evidence="2">417</strain>
        <tissue evidence="2">Liver</tissue>
    </source>
</reference>
<dbReference type="EMBL" id="LZPO01097128">
    <property type="protein sequence ID" value="OBS64832.1"/>
    <property type="molecule type" value="Genomic_DNA"/>
</dbReference>
<evidence type="ECO:0000313" key="3">
    <source>
        <dbReference type="Proteomes" id="UP000092124"/>
    </source>
</evidence>
<accession>A0A1A6GHR5</accession>
<keyword evidence="3" id="KW-1185">Reference proteome</keyword>
<dbReference type="Proteomes" id="UP000092124">
    <property type="component" value="Unassembled WGS sequence"/>
</dbReference>
<feature type="region of interest" description="Disordered" evidence="1">
    <location>
        <begin position="1"/>
        <end position="29"/>
    </location>
</feature>
<dbReference type="AlphaFoldDB" id="A0A1A6GHR5"/>
<feature type="region of interest" description="Disordered" evidence="1">
    <location>
        <begin position="78"/>
        <end position="98"/>
    </location>
</feature>
<protein>
    <submittedName>
        <fullName evidence="2">Uncharacterized protein</fullName>
    </submittedName>
</protein>
<sequence>MRARGSGLHNQPFSLPSLHRGPYHPARFPGPGLPLPAAAPVHGSSPSCRTHLPVCRGLHAPGSLGVGSRHLAFASLQPHLPTLPPPPKRRITSGKVAPNLPESRACQLQKLARVCNLPAPGTSQAMGIEQMVVASACWFHFVLL</sequence>
<name>A0A1A6GHR5_NEOLE</name>
<gene>
    <name evidence="2" type="ORF">A6R68_06632</name>
</gene>
<comment type="caution">
    <text evidence="2">The sequence shown here is derived from an EMBL/GenBank/DDBJ whole genome shotgun (WGS) entry which is preliminary data.</text>
</comment>
<evidence type="ECO:0000313" key="2">
    <source>
        <dbReference type="EMBL" id="OBS64832.1"/>
    </source>
</evidence>
<organism evidence="2 3">
    <name type="scientific">Neotoma lepida</name>
    <name type="common">Desert woodrat</name>
    <dbReference type="NCBI Taxonomy" id="56216"/>
    <lineage>
        <taxon>Eukaryota</taxon>
        <taxon>Metazoa</taxon>
        <taxon>Chordata</taxon>
        <taxon>Craniata</taxon>
        <taxon>Vertebrata</taxon>
        <taxon>Euteleostomi</taxon>
        <taxon>Mammalia</taxon>
        <taxon>Eutheria</taxon>
        <taxon>Euarchontoglires</taxon>
        <taxon>Glires</taxon>
        <taxon>Rodentia</taxon>
        <taxon>Myomorpha</taxon>
        <taxon>Muroidea</taxon>
        <taxon>Cricetidae</taxon>
        <taxon>Neotominae</taxon>
        <taxon>Neotoma</taxon>
    </lineage>
</organism>
<evidence type="ECO:0000256" key="1">
    <source>
        <dbReference type="SAM" id="MobiDB-lite"/>
    </source>
</evidence>